<evidence type="ECO:0000256" key="10">
    <source>
        <dbReference type="SAM" id="Phobius"/>
    </source>
</evidence>
<evidence type="ECO:0000259" key="12">
    <source>
        <dbReference type="PROSITE" id="PS50885"/>
    </source>
</evidence>
<proteinExistence type="predicted"/>
<dbReference type="GO" id="GO:0016020">
    <property type="term" value="C:membrane"/>
    <property type="evidence" value="ECO:0007669"/>
    <property type="project" value="InterPro"/>
</dbReference>
<dbReference type="SMART" id="SM00304">
    <property type="entry name" value="HAMP"/>
    <property type="match status" value="1"/>
</dbReference>
<dbReference type="SUPFAM" id="SSF55874">
    <property type="entry name" value="ATPase domain of HSP90 chaperone/DNA topoisomerase II/histidine kinase"/>
    <property type="match status" value="1"/>
</dbReference>
<evidence type="ECO:0000256" key="8">
    <source>
        <dbReference type="ARBA" id="ARBA00023012"/>
    </source>
</evidence>
<gene>
    <name evidence="13" type="ORF">LCGC14_0000200</name>
</gene>
<sequence>MAGAFKNPFGIRSKLVFLSSFLLVIPWLGYQYILEMEDYLRRGQEQVVLGTARALATALNERPELFDEGTFSPTRRSENLYVYPIYSPLSLDDLTLADWSDYQRYELSYGRANTIATQLNPQSEFSRYYHNDESLNFKLLVGEHNRYLYAYLKVVDNSIVYRAPDSLSIHRSDFLQVSMVTRDNQLQRYVISPRGPEFIYAYEIGDDLRDIGALTHEERISGQWYETEDGYIVEMRMPLTMLGDKMGLAIYDVDSPDARNVTAVVATSAVNNPQRLGSLLRPTPEIDKIVEGMGHTNSRIQVVDRGSRVLLSVGDIQSAGGLSIAPEPDVESGNKYWRYVEDNILHPMYYRVLTKPSNDFIDDLYIGSTLAGAHLSAALDGQPRTQFRSIDENQTRILEAAYPIYAEGEIMGAVVVDQNMNGIRTFRNQALETLFNTILGVMLLVAFGLFFFASRISARIRALRNQAENIIDDNGRLKNTIVASRNSDEIGDLSRSFYNIVERLGQYTNYLENMSSRLSHELRTPVTVVRSSLENLGMTAQDKESSVYIQRAEEGISRLNLILTNMSEATRLEQMLQTSEKEVIDLEKVVAGCVEGYRLAYPDAIIRDDLQGPAMIHGVPEYIAQLMDKLIANAVEFSYYKKPITVFCRAIKGRAVLRVSNYGPYLPEEMKGRLFDSMISVRPQEKQREPHLGMGLHIARLVSEFHQGQIRAENIAEYEGVAITLLIPLLPDPHR</sequence>
<dbReference type="EMBL" id="LAZR01000001">
    <property type="protein sequence ID" value="KKO12012.1"/>
    <property type="molecule type" value="Genomic_DNA"/>
</dbReference>
<keyword evidence="9" id="KW-0175">Coiled coil</keyword>
<evidence type="ECO:0000256" key="5">
    <source>
        <dbReference type="ARBA" id="ARBA00022692"/>
    </source>
</evidence>
<name>A0A0F9YIA0_9ZZZZ</name>
<comment type="caution">
    <text evidence="13">The sequence shown here is derived from an EMBL/GenBank/DDBJ whole genome shotgun (WGS) entry which is preliminary data.</text>
</comment>
<dbReference type="GO" id="GO:0000155">
    <property type="term" value="F:phosphorelay sensor kinase activity"/>
    <property type="evidence" value="ECO:0007669"/>
    <property type="project" value="InterPro"/>
</dbReference>
<keyword evidence="5 10" id="KW-0812">Transmembrane</keyword>
<keyword evidence="4" id="KW-0808">Transferase</keyword>
<dbReference type="CDD" id="cd00082">
    <property type="entry name" value="HisKA"/>
    <property type="match status" value="1"/>
</dbReference>
<dbReference type="InterPro" id="IPR022510">
    <property type="entry name" value="Sortase_His-kinase"/>
</dbReference>
<dbReference type="EC" id="2.7.13.3" evidence="2"/>
<keyword evidence="3" id="KW-0597">Phosphoprotein</keyword>
<evidence type="ECO:0000256" key="6">
    <source>
        <dbReference type="ARBA" id="ARBA00022777"/>
    </source>
</evidence>
<dbReference type="InterPro" id="IPR003660">
    <property type="entry name" value="HAMP_dom"/>
</dbReference>
<dbReference type="SMART" id="SM00387">
    <property type="entry name" value="HATPase_c"/>
    <property type="match status" value="1"/>
</dbReference>
<feature type="domain" description="HAMP" evidence="12">
    <location>
        <begin position="454"/>
        <end position="509"/>
    </location>
</feature>
<dbReference type="CDD" id="cd09622">
    <property type="entry name" value="CBM9_like_HisKa"/>
    <property type="match status" value="1"/>
</dbReference>
<feature type="coiled-coil region" evidence="9">
    <location>
        <begin position="453"/>
        <end position="480"/>
    </location>
</feature>
<dbReference type="InterPro" id="IPR003594">
    <property type="entry name" value="HATPase_dom"/>
</dbReference>
<keyword evidence="6" id="KW-0418">Kinase</keyword>
<protein>
    <recommendedName>
        <fullName evidence="2">histidine kinase</fullName>
        <ecNumber evidence="2">2.7.13.3</ecNumber>
    </recommendedName>
</protein>
<dbReference type="InterPro" id="IPR005467">
    <property type="entry name" value="His_kinase_dom"/>
</dbReference>
<evidence type="ECO:0000256" key="3">
    <source>
        <dbReference type="ARBA" id="ARBA00022553"/>
    </source>
</evidence>
<dbReference type="SMART" id="SM00388">
    <property type="entry name" value="HisKA"/>
    <property type="match status" value="1"/>
</dbReference>
<dbReference type="Pfam" id="PF00512">
    <property type="entry name" value="HisKA"/>
    <property type="match status" value="1"/>
</dbReference>
<keyword evidence="10" id="KW-0472">Membrane</keyword>
<dbReference type="Gene3D" id="3.30.565.10">
    <property type="entry name" value="Histidine kinase-like ATPase, C-terminal domain"/>
    <property type="match status" value="1"/>
</dbReference>
<evidence type="ECO:0000256" key="4">
    <source>
        <dbReference type="ARBA" id="ARBA00022679"/>
    </source>
</evidence>
<dbReference type="InterPro" id="IPR050428">
    <property type="entry name" value="TCS_sensor_his_kinase"/>
</dbReference>
<dbReference type="Pfam" id="PF02518">
    <property type="entry name" value="HATPase_c"/>
    <property type="match status" value="1"/>
</dbReference>
<evidence type="ECO:0000256" key="9">
    <source>
        <dbReference type="SAM" id="Coils"/>
    </source>
</evidence>
<dbReference type="PROSITE" id="PS50109">
    <property type="entry name" value="HIS_KIN"/>
    <property type="match status" value="1"/>
</dbReference>
<evidence type="ECO:0000313" key="13">
    <source>
        <dbReference type="EMBL" id="KKO12012.1"/>
    </source>
</evidence>
<dbReference type="Gene3D" id="2.60.40.1190">
    <property type="match status" value="1"/>
</dbReference>
<dbReference type="AlphaFoldDB" id="A0A0F9YIA0"/>
<reference evidence="13" key="1">
    <citation type="journal article" date="2015" name="Nature">
        <title>Complex archaea that bridge the gap between prokaryotes and eukaryotes.</title>
        <authorList>
            <person name="Spang A."/>
            <person name="Saw J.H."/>
            <person name="Jorgensen S.L."/>
            <person name="Zaremba-Niedzwiedzka K."/>
            <person name="Martijn J."/>
            <person name="Lind A.E."/>
            <person name="van Eijk R."/>
            <person name="Schleper C."/>
            <person name="Guy L."/>
            <person name="Ettema T.J."/>
        </authorList>
    </citation>
    <scope>NUCLEOTIDE SEQUENCE</scope>
</reference>
<organism evidence="13">
    <name type="scientific">marine sediment metagenome</name>
    <dbReference type="NCBI Taxonomy" id="412755"/>
    <lineage>
        <taxon>unclassified sequences</taxon>
        <taxon>metagenomes</taxon>
        <taxon>ecological metagenomes</taxon>
    </lineage>
</organism>
<dbReference type="PANTHER" id="PTHR45436">
    <property type="entry name" value="SENSOR HISTIDINE KINASE YKOH"/>
    <property type="match status" value="1"/>
</dbReference>
<dbReference type="SUPFAM" id="SSF47384">
    <property type="entry name" value="Homodimeric domain of signal transducing histidine kinase"/>
    <property type="match status" value="1"/>
</dbReference>
<evidence type="ECO:0000256" key="1">
    <source>
        <dbReference type="ARBA" id="ARBA00000085"/>
    </source>
</evidence>
<feature type="domain" description="Histidine kinase" evidence="11">
    <location>
        <begin position="517"/>
        <end position="731"/>
    </location>
</feature>
<keyword evidence="8" id="KW-0902">Two-component regulatory system</keyword>
<accession>A0A0F9YIA0</accession>
<feature type="transmembrane region" description="Helical" evidence="10">
    <location>
        <begin position="434"/>
        <end position="454"/>
    </location>
</feature>
<dbReference type="InterPro" id="IPR036097">
    <property type="entry name" value="HisK_dim/P_sf"/>
</dbReference>
<dbReference type="Gene3D" id="6.10.340.10">
    <property type="match status" value="1"/>
</dbReference>
<keyword evidence="7 10" id="KW-1133">Transmembrane helix</keyword>
<dbReference type="InterPro" id="IPR036890">
    <property type="entry name" value="HATPase_C_sf"/>
</dbReference>
<dbReference type="PANTHER" id="PTHR45436:SF5">
    <property type="entry name" value="SENSOR HISTIDINE KINASE TRCS"/>
    <property type="match status" value="1"/>
</dbReference>
<evidence type="ECO:0000259" key="11">
    <source>
        <dbReference type="PROSITE" id="PS50109"/>
    </source>
</evidence>
<dbReference type="NCBIfam" id="TIGR03785">
    <property type="entry name" value="marine_sort_HK"/>
    <property type="match status" value="1"/>
</dbReference>
<dbReference type="Gene3D" id="1.10.287.130">
    <property type="match status" value="1"/>
</dbReference>
<dbReference type="SUPFAM" id="SSF49344">
    <property type="entry name" value="CBD9-like"/>
    <property type="match status" value="1"/>
</dbReference>
<comment type="catalytic activity">
    <reaction evidence="1">
        <text>ATP + protein L-histidine = ADP + protein N-phospho-L-histidine.</text>
        <dbReference type="EC" id="2.7.13.3"/>
    </reaction>
</comment>
<dbReference type="PROSITE" id="PS50885">
    <property type="entry name" value="HAMP"/>
    <property type="match status" value="1"/>
</dbReference>
<evidence type="ECO:0000256" key="2">
    <source>
        <dbReference type="ARBA" id="ARBA00012438"/>
    </source>
</evidence>
<dbReference type="InterPro" id="IPR003661">
    <property type="entry name" value="HisK_dim/P_dom"/>
</dbReference>
<evidence type="ECO:0000256" key="7">
    <source>
        <dbReference type="ARBA" id="ARBA00022989"/>
    </source>
</evidence>